<gene>
    <name evidence="3" type="ORF">PBOR_20825</name>
</gene>
<dbReference type="PANTHER" id="PTHR30501:SF2">
    <property type="entry name" value="UPF0597 PROTEIN YHAM"/>
    <property type="match status" value="1"/>
</dbReference>
<keyword evidence="4" id="KW-1185">Reference proteome</keyword>
<comment type="similarity">
    <text evidence="1">Belongs to the UPF0597 family.</text>
</comment>
<dbReference type="HOGENOM" id="CLU_051840_0_0_9"/>
<dbReference type="OrthoDB" id="41906at2"/>
<evidence type="ECO:0000259" key="2">
    <source>
        <dbReference type="Pfam" id="PF03313"/>
    </source>
</evidence>
<dbReference type="AlphaFoldDB" id="A0A089LE16"/>
<dbReference type="GO" id="GO:0019450">
    <property type="term" value="P:L-cysteine catabolic process to pyruvate"/>
    <property type="evidence" value="ECO:0007669"/>
    <property type="project" value="TreeGrafter"/>
</dbReference>
<protein>
    <recommendedName>
        <fullName evidence="1">UPF0597 protein PBOR_20825</fullName>
    </recommendedName>
</protein>
<dbReference type="PANTHER" id="PTHR30501">
    <property type="entry name" value="UPF0597 PROTEIN YHAM"/>
    <property type="match status" value="1"/>
</dbReference>
<accession>A0A089LE16</accession>
<dbReference type="InterPro" id="IPR021144">
    <property type="entry name" value="UPF0597"/>
</dbReference>
<evidence type="ECO:0000313" key="3">
    <source>
        <dbReference type="EMBL" id="AIQ59102.1"/>
    </source>
</evidence>
<sequence length="429" mass="44968">MVNLLDVLIKEIVPAEGCTEPIAVAYAVSLAAELVEEEITAIQLFLSGNIVKNAMGVGIPGTGQTGLPIAAALGAVVRRSHRKLEILSGLTPAELTKANAMIEQKLLNVELKDTSEKLYIEARVSSLNHTATAIVAKEHTNVVFLSKDGVKLEPGKDKADCEESETLDPEVYSVSLEEIYEFIQTTPFPELSFLLEGARMNRAISDEGLRGEYGLQVGRKMSQQSAVNLFGNDVANRIIAATAAASDARMDGSAMPVMTTAGSGNQGIACTLPVIALADLLGKDEETLARAMALSNLITIHVKHYIGRLSPLCGSGIAGGVGAGSGIVYLMGGSLDQIKHSIQNTIASTSGMICDGAKPTCALKISTATNAAIQSATLAMNDISASLNDGVIFEKVEDTIKNMETLVQEGLAATDQAILNIMLSKGAPS</sequence>
<evidence type="ECO:0000256" key="1">
    <source>
        <dbReference type="HAMAP-Rule" id="MF_01845"/>
    </source>
</evidence>
<proteinExistence type="inferred from homology"/>
<reference evidence="3" key="1">
    <citation type="submission" date="2014-08" db="EMBL/GenBank/DDBJ databases">
        <title>Comparative genomics of the Paenibacillus odorifer group.</title>
        <authorList>
            <person name="den Bakker H.C."/>
            <person name="Tsai Y.-C.Y.-C."/>
            <person name="Martin N."/>
            <person name="Korlach J."/>
            <person name="Wiedmann M."/>
        </authorList>
    </citation>
    <scope>NUCLEOTIDE SEQUENCE [LARGE SCALE GENOMIC DNA]</scope>
    <source>
        <strain evidence="3">DSM 13188</strain>
    </source>
</reference>
<dbReference type="InterPro" id="IPR005130">
    <property type="entry name" value="Ser_deHydtase-like_asu"/>
</dbReference>
<organism evidence="3 4">
    <name type="scientific">Paenibacillus borealis</name>
    <dbReference type="NCBI Taxonomy" id="160799"/>
    <lineage>
        <taxon>Bacteria</taxon>
        <taxon>Bacillati</taxon>
        <taxon>Bacillota</taxon>
        <taxon>Bacilli</taxon>
        <taxon>Bacillales</taxon>
        <taxon>Paenibacillaceae</taxon>
        <taxon>Paenibacillus</taxon>
    </lineage>
</organism>
<dbReference type="Proteomes" id="UP000029518">
    <property type="component" value="Chromosome"/>
</dbReference>
<name>A0A089LE16_PAEBO</name>
<dbReference type="GO" id="GO:0080146">
    <property type="term" value="F:L-cysteine desulfhydrase activity"/>
    <property type="evidence" value="ECO:0007669"/>
    <property type="project" value="TreeGrafter"/>
</dbReference>
<dbReference type="Pfam" id="PF03313">
    <property type="entry name" value="SDH_alpha"/>
    <property type="match status" value="1"/>
</dbReference>
<dbReference type="HAMAP" id="MF_01845">
    <property type="entry name" value="UPF0597"/>
    <property type="match status" value="1"/>
</dbReference>
<dbReference type="EMBL" id="CP009285">
    <property type="protein sequence ID" value="AIQ59102.1"/>
    <property type="molecule type" value="Genomic_DNA"/>
</dbReference>
<dbReference type="PIRSF" id="PIRSF006054">
    <property type="entry name" value="UCP006054"/>
    <property type="match status" value="1"/>
</dbReference>
<dbReference type="RefSeq" id="WP_042214668.1">
    <property type="nucleotide sequence ID" value="NZ_CP009285.1"/>
</dbReference>
<dbReference type="KEGG" id="pbd:PBOR_20825"/>
<evidence type="ECO:0000313" key="4">
    <source>
        <dbReference type="Proteomes" id="UP000029518"/>
    </source>
</evidence>
<feature type="domain" description="Serine dehydratase-like alpha subunit" evidence="2">
    <location>
        <begin position="137"/>
        <end position="420"/>
    </location>
</feature>